<gene>
    <name evidence="1" type="ORF">COV06_01225</name>
</gene>
<evidence type="ECO:0000313" key="2">
    <source>
        <dbReference type="Proteomes" id="UP000230084"/>
    </source>
</evidence>
<dbReference type="AlphaFoldDB" id="A0A2H0RNC0"/>
<proteinExistence type="predicted"/>
<sequence length="80" mass="8912">MRSANTVETGEERDWRKNEEEGRKLAGWVDVRLRNGRVQHEVVQDLIDTGVGREVAGWALAIAIRNNGGKPPEVLPHVTA</sequence>
<reference evidence="1 2" key="1">
    <citation type="submission" date="2017-09" db="EMBL/GenBank/DDBJ databases">
        <title>Depth-based differentiation of microbial function through sediment-hosted aquifers and enrichment of novel symbionts in the deep terrestrial subsurface.</title>
        <authorList>
            <person name="Probst A.J."/>
            <person name="Ladd B."/>
            <person name="Jarett J.K."/>
            <person name="Geller-Mcgrath D.E."/>
            <person name="Sieber C.M."/>
            <person name="Emerson J.B."/>
            <person name="Anantharaman K."/>
            <person name="Thomas B.C."/>
            <person name="Malmstrom R."/>
            <person name="Stieglmeier M."/>
            <person name="Klingl A."/>
            <person name="Woyke T."/>
            <person name="Ryan C.M."/>
            <person name="Banfield J.F."/>
        </authorList>
    </citation>
    <scope>NUCLEOTIDE SEQUENCE [LARGE SCALE GENOMIC DNA]</scope>
    <source>
        <strain evidence="1">CG10_big_fil_rev_8_21_14_0_10_50_16</strain>
    </source>
</reference>
<accession>A0A2H0RNC0</accession>
<comment type="caution">
    <text evidence="1">The sequence shown here is derived from an EMBL/GenBank/DDBJ whole genome shotgun (WGS) entry which is preliminary data.</text>
</comment>
<dbReference type="Proteomes" id="UP000230084">
    <property type="component" value="Unassembled WGS sequence"/>
</dbReference>
<protein>
    <submittedName>
        <fullName evidence="1">Uncharacterized protein</fullName>
    </submittedName>
</protein>
<name>A0A2H0RNC0_9BACT</name>
<dbReference type="EMBL" id="PCYM01000001">
    <property type="protein sequence ID" value="PIR48003.1"/>
    <property type="molecule type" value="Genomic_DNA"/>
</dbReference>
<evidence type="ECO:0000313" key="1">
    <source>
        <dbReference type="EMBL" id="PIR48003.1"/>
    </source>
</evidence>
<organism evidence="1 2">
    <name type="scientific">Candidatus Uhrbacteria bacterium CG10_big_fil_rev_8_21_14_0_10_50_16</name>
    <dbReference type="NCBI Taxonomy" id="1975039"/>
    <lineage>
        <taxon>Bacteria</taxon>
        <taxon>Candidatus Uhriibacteriota</taxon>
    </lineage>
</organism>